<comment type="caution">
    <text evidence="2">The sequence shown here is derived from an EMBL/GenBank/DDBJ whole genome shotgun (WGS) entry which is preliminary data.</text>
</comment>
<feature type="transmembrane region" description="Helical" evidence="1">
    <location>
        <begin position="90"/>
        <end position="117"/>
    </location>
</feature>
<dbReference type="PANTHER" id="PTHR37305">
    <property type="entry name" value="INTEGRAL MEMBRANE PROTEIN-RELATED"/>
    <property type="match status" value="1"/>
</dbReference>
<accession>A0A9X3MYJ0</accession>
<feature type="transmembrane region" description="Helical" evidence="1">
    <location>
        <begin position="138"/>
        <end position="169"/>
    </location>
</feature>
<dbReference type="Pfam" id="PF12730">
    <property type="entry name" value="ABC2_membrane_4"/>
    <property type="match status" value="1"/>
</dbReference>
<keyword evidence="1" id="KW-0812">Transmembrane</keyword>
<feature type="transmembrane region" description="Helical" evidence="1">
    <location>
        <begin position="51"/>
        <end position="70"/>
    </location>
</feature>
<keyword evidence="1" id="KW-0472">Membrane</keyword>
<dbReference type="AlphaFoldDB" id="A0A9X3MYJ0"/>
<feature type="transmembrane region" description="Helical" evidence="1">
    <location>
        <begin position="219"/>
        <end position="242"/>
    </location>
</feature>
<dbReference type="RefSeq" id="WP_270043239.1">
    <property type="nucleotide sequence ID" value="NZ_JAPDOD010000029.1"/>
</dbReference>
<dbReference type="PANTHER" id="PTHR37305:SF1">
    <property type="entry name" value="MEMBRANE PROTEIN"/>
    <property type="match status" value="1"/>
</dbReference>
<name>A0A9X3MYJ0_9ACTN</name>
<dbReference type="EMBL" id="JAPDOD010000029">
    <property type="protein sequence ID" value="MDA0163991.1"/>
    <property type="molecule type" value="Genomic_DNA"/>
</dbReference>
<evidence type="ECO:0000256" key="1">
    <source>
        <dbReference type="SAM" id="Phobius"/>
    </source>
</evidence>
<keyword evidence="3" id="KW-1185">Reference proteome</keyword>
<feature type="transmembrane region" description="Helical" evidence="1">
    <location>
        <begin position="189"/>
        <end position="212"/>
    </location>
</feature>
<gene>
    <name evidence="2" type="ORF">OM076_27210</name>
</gene>
<organism evidence="2 3">
    <name type="scientific">Solirubrobacter ginsenosidimutans</name>
    <dbReference type="NCBI Taxonomy" id="490573"/>
    <lineage>
        <taxon>Bacteria</taxon>
        <taxon>Bacillati</taxon>
        <taxon>Actinomycetota</taxon>
        <taxon>Thermoleophilia</taxon>
        <taxon>Solirubrobacterales</taxon>
        <taxon>Solirubrobacteraceae</taxon>
        <taxon>Solirubrobacter</taxon>
    </lineage>
</organism>
<reference evidence="2" key="1">
    <citation type="submission" date="2022-10" db="EMBL/GenBank/DDBJ databases">
        <title>The WGS of Solirubrobacter ginsenosidimutans DSM 21036.</title>
        <authorList>
            <person name="Jiang Z."/>
        </authorList>
    </citation>
    <scope>NUCLEOTIDE SEQUENCE</scope>
    <source>
        <strain evidence="2">DSM 21036</strain>
    </source>
</reference>
<evidence type="ECO:0000313" key="2">
    <source>
        <dbReference type="EMBL" id="MDA0163991.1"/>
    </source>
</evidence>
<protein>
    <submittedName>
        <fullName evidence="2">ABC transporter permease</fullName>
    </submittedName>
</protein>
<evidence type="ECO:0000313" key="3">
    <source>
        <dbReference type="Proteomes" id="UP001149140"/>
    </source>
</evidence>
<feature type="transmembrane region" description="Helical" evidence="1">
    <location>
        <begin position="273"/>
        <end position="293"/>
    </location>
</feature>
<keyword evidence="1" id="KW-1133">Transmembrane helix</keyword>
<dbReference type="Proteomes" id="UP001149140">
    <property type="component" value="Unassembled WGS sequence"/>
</dbReference>
<proteinExistence type="predicted"/>
<sequence length="300" mass="32070">MTAHATDAPRPREAGAVAASAIAAPVLAHRPGVRTVYAWELRKLLAQKRTYIGFGCAVLVPLIFIASLLADSGGPEGIPFGDYVRESGLAIPLVGLFFGAFWFFPLITALVAGDIVATEDGNGTLKTILTRSVDRWQIFVAKVLAAFTYAFAALVLFVGVGLIIGGIIWGFDPLVSLSGNKISVERSLLLLGATTLAYFLPTMAVASLAILLSTVTRNSAAAVVATLMLSLIMQLLAIVTALDFLRPYLLPEQFNAWQGLLRDPIDWAPVVRAAWVSAIFGIPCLAWAFTHFIRRDVTGG</sequence>